<protein>
    <submittedName>
        <fullName evidence="1">Uncharacterized protein</fullName>
    </submittedName>
</protein>
<organism evidence="1 2">
    <name type="scientific">Dorcoceras hygrometricum</name>
    <dbReference type="NCBI Taxonomy" id="472368"/>
    <lineage>
        <taxon>Eukaryota</taxon>
        <taxon>Viridiplantae</taxon>
        <taxon>Streptophyta</taxon>
        <taxon>Embryophyta</taxon>
        <taxon>Tracheophyta</taxon>
        <taxon>Spermatophyta</taxon>
        <taxon>Magnoliopsida</taxon>
        <taxon>eudicotyledons</taxon>
        <taxon>Gunneridae</taxon>
        <taxon>Pentapetalae</taxon>
        <taxon>asterids</taxon>
        <taxon>lamiids</taxon>
        <taxon>Lamiales</taxon>
        <taxon>Gesneriaceae</taxon>
        <taxon>Didymocarpoideae</taxon>
        <taxon>Trichosporeae</taxon>
        <taxon>Loxocarpinae</taxon>
        <taxon>Dorcoceras</taxon>
    </lineage>
</organism>
<dbReference type="Proteomes" id="UP000250235">
    <property type="component" value="Unassembled WGS sequence"/>
</dbReference>
<proteinExistence type="predicted"/>
<gene>
    <name evidence="1" type="ORF">F511_30075</name>
</gene>
<dbReference type="AlphaFoldDB" id="A0A2Z7B4Y7"/>
<name>A0A2Z7B4Y7_9LAMI</name>
<dbReference type="EMBL" id="KV009531">
    <property type="protein sequence ID" value="KZV29080.1"/>
    <property type="molecule type" value="Genomic_DNA"/>
</dbReference>
<reference evidence="1 2" key="1">
    <citation type="journal article" date="2015" name="Proc. Natl. Acad. Sci. U.S.A.">
        <title>The resurrection genome of Boea hygrometrica: A blueprint for survival of dehydration.</title>
        <authorList>
            <person name="Xiao L."/>
            <person name="Yang G."/>
            <person name="Zhang L."/>
            <person name="Yang X."/>
            <person name="Zhao S."/>
            <person name="Ji Z."/>
            <person name="Zhou Q."/>
            <person name="Hu M."/>
            <person name="Wang Y."/>
            <person name="Chen M."/>
            <person name="Xu Y."/>
            <person name="Jin H."/>
            <person name="Xiao X."/>
            <person name="Hu G."/>
            <person name="Bao F."/>
            <person name="Hu Y."/>
            <person name="Wan P."/>
            <person name="Li L."/>
            <person name="Deng X."/>
            <person name="Kuang T."/>
            <person name="Xiang C."/>
            <person name="Zhu J.K."/>
            <person name="Oliver M.J."/>
            <person name="He Y."/>
        </authorList>
    </citation>
    <scope>NUCLEOTIDE SEQUENCE [LARGE SCALE GENOMIC DNA]</scope>
    <source>
        <strain evidence="2">cv. XS01</strain>
    </source>
</reference>
<keyword evidence="2" id="KW-1185">Reference proteome</keyword>
<evidence type="ECO:0000313" key="1">
    <source>
        <dbReference type="EMBL" id="KZV29080.1"/>
    </source>
</evidence>
<accession>A0A2Z7B4Y7</accession>
<sequence length="182" mass="21137">MILRNVLEAHRQNFKAGQPTSAIDLQIIVLLSNDHLFALHGLKWERICSSRLFEGEIRDRGAVLARLERWFTEILNQQDMMYRGLFSNVRQEFQLQKAALSLDILASQQKLQSQQVVCSQAYDDKLKSIEDRQDALSHEIMEFRVQAQENYNHLMSQLSELVDYINRGRDDKKEESGSSRGP</sequence>
<evidence type="ECO:0000313" key="2">
    <source>
        <dbReference type="Proteomes" id="UP000250235"/>
    </source>
</evidence>